<evidence type="ECO:0008006" key="3">
    <source>
        <dbReference type="Google" id="ProtNLM"/>
    </source>
</evidence>
<sequence length="121" mass="13671">MKKKINLQASTYLLNLSHPLQSFVVEASKHTAPRTDIFWAATNPKPLKKHSVVAERKNHNKQKNFTKFHSKKLKTSWLAKIKIPTGFSERVRQRSPNARATATFMVPVGNLEDFAVASALC</sequence>
<dbReference type="EMBL" id="BPLR01004443">
    <property type="protein sequence ID" value="GIX94882.1"/>
    <property type="molecule type" value="Genomic_DNA"/>
</dbReference>
<gene>
    <name evidence="1" type="ORF">CEXT_653361</name>
</gene>
<organism evidence="1 2">
    <name type="scientific">Caerostris extrusa</name>
    <name type="common">Bark spider</name>
    <name type="synonym">Caerostris bankana</name>
    <dbReference type="NCBI Taxonomy" id="172846"/>
    <lineage>
        <taxon>Eukaryota</taxon>
        <taxon>Metazoa</taxon>
        <taxon>Ecdysozoa</taxon>
        <taxon>Arthropoda</taxon>
        <taxon>Chelicerata</taxon>
        <taxon>Arachnida</taxon>
        <taxon>Araneae</taxon>
        <taxon>Araneomorphae</taxon>
        <taxon>Entelegynae</taxon>
        <taxon>Araneoidea</taxon>
        <taxon>Araneidae</taxon>
        <taxon>Caerostris</taxon>
    </lineage>
</organism>
<protein>
    <recommendedName>
        <fullName evidence="3">Ribosomal protein L32</fullName>
    </recommendedName>
</protein>
<evidence type="ECO:0000313" key="1">
    <source>
        <dbReference type="EMBL" id="GIX94882.1"/>
    </source>
</evidence>
<accession>A0AAV4PC86</accession>
<dbReference type="AlphaFoldDB" id="A0AAV4PC86"/>
<proteinExistence type="predicted"/>
<keyword evidence="2" id="KW-1185">Reference proteome</keyword>
<comment type="caution">
    <text evidence="1">The sequence shown here is derived from an EMBL/GenBank/DDBJ whole genome shotgun (WGS) entry which is preliminary data.</text>
</comment>
<evidence type="ECO:0000313" key="2">
    <source>
        <dbReference type="Proteomes" id="UP001054945"/>
    </source>
</evidence>
<dbReference type="Proteomes" id="UP001054945">
    <property type="component" value="Unassembled WGS sequence"/>
</dbReference>
<reference evidence="1 2" key="1">
    <citation type="submission" date="2021-06" db="EMBL/GenBank/DDBJ databases">
        <title>Caerostris extrusa draft genome.</title>
        <authorList>
            <person name="Kono N."/>
            <person name="Arakawa K."/>
        </authorList>
    </citation>
    <scope>NUCLEOTIDE SEQUENCE [LARGE SCALE GENOMIC DNA]</scope>
</reference>
<name>A0AAV4PC86_CAEEX</name>